<evidence type="ECO:0000313" key="1">
    <source>
        <dbReference type="EMBL" id="MBE1600258.1"/>
    </source>
</evidence>
<dbReference type="RefSeq" id="WP_159026072.1">
    <property type="nucleotide sequence ID" value="NZ_JADBGF010000001.1"/>
</dbReference>
<accession>A0A8I0PEQ4</accession>
<comment type="caution">
    <text evidence="1">The sequence shown here is derived from an EMBL/GenBank/DDBJ whole genome shotgun (WGS) entry which is preliminary data.</text>
</comment>
<dbReference type="EMBL" id="JADBGF010000001">
    <property type="protein sequence ID" value="MBE1600258.1"/>
    <property type="molecule type" value="Genomic_DNA"/>
</dbReference>
<name>A0A8I0PEQ4_9ACTN</name>
<gene>
    <name evidence="1" type="ORF">H4687_006387</name>
</gene>
<dbReference type="AlphaFoldDB" id="A0A8I0PEQ4"/>
<dbReference type="Proteomes" id="UP000629287">
    <property type="component" value="Unassembled WGS sequence"/>
</dbReference>
<protein>
    <submittedName>
        <fullName evidence="1">Uncharacterized protein</fullName>
    </submittedName>
</protein>
<organism evidence="1 2">
    <name type="scientific">Streptomyces stelliscabiei</name>
    <dbReference type="NCBI Taxonomy" id="146820"/>
    <lineage>
        <taxon>Bacteria</taxon>
        <taxon>Bacillati</taxon>
        <taxon>Actinomycetota</taxon>
        <taxon>Actinomycetes</taxon>
        <taxon>Kitasatosporales</taxon>
        <taxon>Streptomycetaceae</taxon>
        <taxon>Streptomyces</taxon>
    </lineage>
</organism>
<dbReference type="GeneID" id="86830907"/>
<reference evidence="1 2" key="1">
    <citation type="submission" date="2020-10" db="EMBL/GenBank/DDBJ databases">
        <title>Sequencing the genomes of 1000 actinobacteria strains.</title>
        <authorList>
            <person name="Klenk H.-P."/>
        </authorList>
    </citation>
    <scope>NUCLEOTIDE SEQUENCE [LARGE SCALE GENOMIC DNA]</scope>
    <source>
        <strain evidence="1 2">DSM 41803</strain>
    </source>
</reference>
<evidence type="ECO:0000313" key="2">
    <source>
        <dbReference type="Proteomes" id="UP000629287"/>
    </source>
</evidence>
<keyword evidence="2" id="KW-1185">Reference proteome</keyword>
<sequence>MDVGLSGPGVTVALDGTLESGNSVIILGCDVPMQIFRNDSPISKDSLERIQLEKFRFDSVLKSGEVPFEDVLKGSDPPDFAVLVNGQESRLDCAALTLQTRRMAYRLFRSLRTEIMQSADSIDFGNVGGCVLQITFSEGLGLPPRRGDKKALAKVVQAISEFPDRRHEVVQFVQGIVAQGGMPERLPLEMMTAESADGLASFSVNVVPNGSLAGSFYEATGFECALGMTFEVTQEATFEELSRVIGQHDQENIDHLLITVGGPDREGYIYPGEEFLCRFAQEYRPSCTYLRRVTLHSFMTGEVTELTQ</sequence>
<proteinExistence type="predicted"/>
<dbReference type="OrthoDB" id="4538899at2"/>